<protein>
    <recommendedName>
        <fullName evidence="3">VWFA domain-containing protein</fullName>
    </recommendedName>
</protein>
<organism evidence="1 2">
    <name type="scientific">Caenorhabditis auriculariae</name>
    <dbReference type="NCBI Taxonomy" id="2777116"/>
    <lineage>
        <taxon>Eukaryota</taxon>
        <taxon>Metazoa</taxon>
        <taxon>Ecdysozoa</taxon>
        <taxon>Nematoda</taxon>
        <taxon>Chromadorea</taxon>
        <taxon>Rhabditida</taxon>
        <taxon>Rhabditina</taxon>
        <taxon>Rhabditomorpha</taxon>
        <taxon>Rhabditoidea</taxon>
        <taxon>Rhabditidae</taxon>
        <taxon>Peloderinae</taxon>
        <taxon>Caenorhabditis</taxon>
    </lineage>
</organism>
<dbReference type="Gene3D" id="3.40.50.410">
    <property type="entry name" value="von Willebrand factor, type A domain"/>
    <property type="match status" value="1"/>
</dbReference>
<keyword evidence="2" id="KW-1185">Reference proteome</keyword>
<dbReference type="AlphaFoldDB" id="A0A8S1HWT7"/>
<evidence type="ECO:0000313" key="2">
    <source>
        <dbReference type="Proteomes" id="UP000835052"/>
    </source>
</evidence>
<name>A0A8S1HWT7_9PELO</name>
<comment type="caution">
    <text evidence="1">The sequence shown here is derived from an EMBL/GenBank/DDBJ whole genome shotgun (WGS) entry which is preliminary data.</text>
</comment>
<reference evidence="1" key="1">
    <citation type="submission" date="2020-10" db="EMBL/GenBank/DDBJ databases">
        <authorList>
            <person name="Kikuchi T."/>
        </authorList>
    </citation>
    <scope>NUCLEOTIDE SEQUENCE</scope>
    <source>
        <strain evidence="1">NKZ352</strain>
    </source>
</reference>
<dbReference type="SUPFAM" id="SSF53300">
    <property type="entry name" value="vWA-like"/>
    <property type="match status" value="1"/>
</dbReference>
<gene>
    <name evidence="1" type="ORF">CAUJ_LOCUS15531</name>
</gene>
<sequence length="90" mass="9592">MHMILITDGVPDDVPLASRVAAEAREDGIKMQTVLIQSDSELDARLVNCGDGNASNEECGIRAVSFPEVNEDLSKDLLVNVCDEDDSAGS</sequence>
<dbReference type="InterPro" id="IPR036465">
    <property type="entry name" value="vWFA_dom_sf"/>
</dbReference>
<evidence type="ECO:0000313" key="1">
    <source>
        <dbReference type="EMBL" id="CAD6199630.1"/>
    </source>
</evidence>
<accession>A0A8S1HWT7</accession>
<dbReference type="Proteomes" id="UP000835052">
    <property type="component" value="Unassembled WGS sequence"/>
</dbReference>
<proteinExistence type="predicted"/>
<evidence type="ECO:0008006" key="3">
    <source>
        <dbReference type="Google" id="ProtNLM"/>
    </source>
</evidence>
<dbReference type="EMBL" id="CAJGYM010000189">
    <property type="protein sequence ID" value="CAD6199630.1"/>
    <property type="molecule type" value="Genomic_DNA"/>
</dbReference>